<organism evidence="10 11">
    <name type="scientific">Mycobacterium talmoniae</name>
    <dbReference type="NCBI Taxonomy" id="1858794"/>
    <lineage>
        <taxon>Bacteria</taxon>
        <taxon>Bacillati</taxon>
        <taxon>Actinomycetota</taxon>
        <taxon>Actinomycetes</taxon>
        <taxon>Mycobacteriales</taxon>
        <taxon>Mycobacteriaceae</taxon>
        <taxon>Mycobacterium</taxon>
    </lineage>
</organism>
<dbReference type="PANTHER" id="PTHR36923:SF3">
    <property type="entry name" value="FERREDOXIN"/>
    <property type="match status" value="1"/>
</dbReference>
<evidence type="ECO:0000256" key="8">
    <source>
        <dbReference type="RuleBase" id="RU368020"/>
    </source>
</evidence>
<sequence length="63" mass="6515">MKVSVNLDKCVGIGMCEVAAPNVFEVGDDGQSHVLVDEIAEADVAGVKQAVANCPTEALTIQD</sequence>
<comment type="function">
    <text evidence="8">Ferredoxins are iron-sulfur proteins that transfer electrons in a wide variety of metabolic reactions.</text>
</comment>
<evidence type="ECO:0000256" key="2">
    <source>
        <dbReference type="ARBA" id="ARBA00022448"/>
    </source>
</evidence>
<dbReference type="RefSeq" id="WP_071019901.1">
    <property type="nucleotide sequence ID" value="NZ_MLQM01000002.1"/>
</dbReference>
<keyword evidence="6 8" id="KW-0411">Iron-sulfur</keyword>
<dbReference type="InterPro" id="IPR051269">
    <property type="entry name" value="Fe-S_cluster_ET"/>
</dbReference>
<dbReference type="SUPFAM" id="SSF54862">
    <property type="entry name" value="4Fe-4S ferredoxins"/>
    <property type="match status" value="1"/>
</dbReference>
<protein>
    <recommendedName>
        <fullName evidence="8">Ferredoxin</fullName>
    </recommendedName>
</protein>
<keyword evidence="7" id="KW-0003">3Fe-4S</keyword>
<keyword evidence="11" id="KW-1185">Reference proteome</keyword>
<proteinExistence type="predicted"/>
<gene>
    <name evidence="10" type="ORF">BKN37_00790</name>
</gene>
<keyword evidence="5 8" id="KW-0408">Iron</keyword>
<comment type="cofactor">
    <cofactor evidence="1">
        <name>[3Fe-4S] cluster</name>
        <dbReference type="ChEBI" id="CHEBI:21137"/>
    </cofactor>
</comment>
<dbReference type="Proteomes" id="UP000179734">
    <property type="component" value="Unassembled WGS sequence"/>
</dbReference>
<evidence type="ECO:0000256" key="6">
    <source>
        <dbReference type="ARBA" id="ARBA00023014"/>
    </source>
</evidence>
<evidence type="ECO:0000256" key="7">
    <source>
        <dbReference type="ARBA" id="ARBA00023291"/>
    </source>
</evidence>
<evidence type="ECO:0000259" key="9">
    <source>
        <dbReference type="PROSITE" id="PS51379"/>
    </source>
</evidence>
<dbReference type="InterPro" id="IPR017896">
    <property type="entry name" value="4Fe4S_Fe-S-bd"/>
</dbReference>
<keyword evidence="4 8" id="KW-0249">Electron transport</keyword>
<evidence type="ECO:0000256" key="4">
    <source>
        <dbReference type="ARBA" id="ARBA00022982"/>
    </source>
</evidence>
<feature type="domain" description="4Fe-4S ferredoxin-type" evidence="9">
    <location>
        <begin position="1"/>
        <end position="29"/>
    </location>
</feature>
<evidence type="ECO:0000256" key="5">
    <source>
        <dbReference type="ARBA" id="ARBA00023004"/>
    </source>
</evidence>
<evidence type="ECO:0000313" key="10">
    <source>
        <dbReference type="EMBL" id="OHV06829.1"/>
    </source>
</evidence>
<keyword evidence="3 8" id="KW-0479">Metal-binding</keyword>
<dbReference type="PROSITE" id="PS51379">
    <property type="entry name" value="4FE4S_FER_2"/>
    <property type="match status" value="1"/>
</dbReference>
<dbReference type="PANTHER" id="PTHR36923">
    <property type="entry name" value="FERREDOXIN"/>
    <property type="match status" value="1"/>
</dbReference>
<name>A0A1S1NU93_9MYCO</name>
<evidence type="ECO:0000256" key="1">
    <source>
        <dbReference type="ARBA" id="ARBA00001927"/>
    </source>
</evidence>
<dbReference type="EMBL" id="MLQM01000002">
    <property type="protein sequence ID" value="OHV06829.1"/>
    <property type="molecule type" value="Genomic_DNA"/>
</dbReference>
<dbReference type="GO" id="GO:0009055">
    <property type="term" value="F:electron transfer activity"/>
    <property type="evidence" value="ECO:0007669"/>
    <property type="project" value="UniProtKB-UniRule"/>
</dbReference>
<dbReference type="InterPro" id="IPR001080">
    <property type="entry name" value="3Fe4S_ferredoxin"/>
</dbReference>
<keyword evidence="2 8" id="KW-0813">Transport</keyword>
<evidence type="ECO:0000313" key="11">
    <source>
        <dbReference type="Proteomes" id="UP000179734"/>
    </source>
</evidence>
<accession>A0A1S1NU93</accession>
<reference evidence="10 11" key="1">
    <citation type="submission" date="2016-10" db="EMBL/GenBank/DDBJ databases">
        <title>Genome sequence of Mycobacterium talmonii.</title>
        <authorList>
            <person name="Greninger A.L."/>
            <person name="Elliott B."/>
            <person name="Vasireddy S."/>
            <person name="Vasireddy R."/>
        </authorList>
    </citation>
    <scope>NUCLEOTIDE SEQUENCE [LARGE SCALE GENOMIC DNA]</scope>
    <source>
        <strain evidence="11">NE-TNMC-100812</strain>
    </source>
</reference>
<dbReference type="AlphaFoldDB" id="A0A1S1NU93"/>
<dbReference type="PRINTS" id="PR00352">
    <property type="entry name" value="3FE4SFRDOXIN"/>
</dbReference>
<evidence type="ECO:0000256" key="3">
    <source>
        <dbReference type="ARBA" id="ARBA00022723"/>
    </source>
</evidence>
<dbReference type="GO" id="GO:0005506">
    <property type="term" value="F:iron ion binding"/>
    <property type="evidence" value="ECO:0007669"/>
    <property type="project" value="UniProtKB-UniRule"/>
</dbReference>
<dbReference type="GO" id="GO:0051538">
    <property type="term" value="F:3 iron, 4 sulfur cluster binding"/>
    <property type="evidence" value="ECO:0007669"/>
    <property type="project" value="UniProtKB-KW"/>
</dbReference>
<dbReference type="Gene3D" id="3.30.70.20">
    <property type="match status" value="1"/>
</dbReference>
<comment type="caution">
    <text evidence="10">The sequence shown here is derived from an EMBL/GenBank/DDBJ whole genome shotgun (WGS) entry which is preliminary data.</text>
</comment>
<dbReference type="Pfam" id="PF13459">
    <property type="entry name" value="Fer4_15"/>
    <property type="match status" value="1"/>
</dbReference>